<evidence type="ECO:0000259" key="1">
    <source>
        <dbReference type="Pfam" id="PF24626"/>
    </source>
</evidence>
<dbReference type="Proteomes" id="UP001148299">
    <property type="component" value="Unassembled WGS sequence"/>
</dbReference>
<gene>
    <name evidence="2" type="ORF">N7541_002532</name>
</gene>
<feature type="domain" description="Tf2-1-like SH3-like" evidence="1">
    <location>
        <begin position="56"/>
        <end position="121"/>
    </location>
</feature>
<comment type="caution">
    <text evidence="2">The sequence shown here is derived from an EMBL/GenBank/DDBJ whole genome shotgun (WGS) entry which is preliminary data.</text>
</comment>
<accession>A0A9W9UXZ7</accession>
<dbReference type="AlphaFoldDB" id="A0A9W9UXZ7"/>
<organism evidence="2 3">
    <name type="scientific">Penicillium brevicompactum</name>
    <dbReference type="NCBI Taxonomy" id="5074"/>
    <lineage>
        <taxon>Eukaryota</taxon>
        <taxon>Fungi</taxon>
        <taxon>Dikarya</taxon>
        <taxon>Ascomycota</taxon>
        <taxon>Pezizomycotina</taxon>
        <taxon>Eurotiomycetes</taxon>
        <taxon>Eurotiomycetidae</taxon>
        <taxon>Eurotiales</taxon>
        <taxon>Aspergillaceae</taxon>
        <taxon>Penicillium</taxon>
    </lineage>
</organism>
<dbReference type="EMBL" id="JAPZBR010000002">
    <property type="protein sequence ID" value="KAJ5361688.1"/>
    <property type="molecule type" value="Genomic_DNA"/>
</dbReference>
<keyword evidence="3" id="KW-1185">Reference proteome</keyword>
<reference evidence="2" key="2">
    <citation type="journal article" date="2023" name="IMA Fungus">
        <title>Comparative genomic study of the Penicillium genus elucidates a diverse pangenome and 15 lateral gene transfer events.</title>
        <authorList>
            <person name="Petersen C."/>
            <person name="Sorensen T."/>
            <person name="Nielsen M.R."/>
            <person name="Sondergaard T.E."/>
            <person name="Sorensen J.L."/>
            <person name="Fitzpatrick D.A."/>
            <person name="Frisvad J.C."/>
            <person name="Nielsen K.L."/>
        </authorList>
    </citation>
    <scope>NUCLEOTIDE SEQUENCE</scope>
    <source>
        <strain evidence="2">IBT 35675</strain>
    </source>
</reference>
<dbReference type="Pfam" id="PF24626">
    <property type="entry name" value="SH3_Tf2-1"/>
    <property type="match status" value="1"/>
</dbReference>
<dbReference type="InterPro" id="IPR056924">
    <property type="entry name" value="SH3_Tf2-1"/>
</dbReference>
<sequence length="195" mass="22089">MQASLNASVNVSTSQTPHQLMFGVDLRMPWNLLRQAFVGSPQAARQNADECTKAIDLVYLKLQQGVEPGYRLPNRHVSKKLSQRYIKCRVLDRVGRLAYRLQFPPELAGAHPVVSVQHLERAPASDTPPSGAGPSDDEIAAELHSTFDPRFFHDDSRADVDMRFRGRGRGPRKQYLVRWTANNRLEVGRRFARRS</sequence>
<reference evidence="2" key="1">
    <citation type="submission" date="2022-12" db="EMBL/GenBank/DDBJ databases">
        <authorList>
            <person name="Petersen C."/>
        </authorList>
    </citation>
    <scope>NUCLEOTIDE SEQUENCE</scope>
    <source>
        <strain evidence="2">IBT 35675</strain>
    </source>
</reference>
<evidence type="ECO:0000313" key="3">
    <source>
        <dbReference type="Proteomes" id="UP001148299"/>
    </source>
</evidence>
<protein>
    <recommendedName>
        <fullName evidence="1">Tf2-1-like SH3-like domain-containing protein</fullName>
    </recommendedName>
</protein>
<proteinExistence type="predicted"/>
<evidence type="ECO:0000313" key="2">
    <source>
        <dbReference type="EMBL" id="KAJ5361688.1"/>
    </source>
</evidence>
<name>A0A9W9UXZ7_PENBR</name>